<gene>
    <name evidence="2" type="ORF">C7S16_4100</name>
</gene>
<sequence>MIGSHGGHYSREGHAVSLGEFAVNQGARHGDARAGPVSRRPSDAGFHAWAAGPRRSDRPRLCAAM</sequence>
<organism evidence="2 3">
    <name type="scientific">Burkholderia thailandensis</name>
    <dbReference type="NCBI Taxonomy" id="57975"/>
    <lineage>
        <taxon>Bacteria</taxon>
        <taxon>Pseudomonadati</taxon>
        <taxon>Pseudomonadota</taxon>
        <taxon>Betaproteobacteria</taxon>
        <taxon>Burkholderiales</taxon>
        <taxon>Burkholderiaceae</taxon>
        <taxon>Burkholderia</taxon>
        <taxon>pseudomallei group</taxon>
    </lineage>
</organism>
<name>A0AAW9CU11_BURTH</name>
<comment type="caution">
    <text evidence="2">The sequence shown here is derived from an EMBL/GenBank/DDBJ whole genome shotgun (WGS) entry which is preliminary data.</text>
</comment>
<dbReference type="Proteomes" id="UP001272137">
    <property type="component" value="Unassembled WGS sequence"/>
</dbReference>
<evidence type="ECO:0000313" key="2">
    <source>
        <dbReference type="EMBL" id="MDW9254120.1"/>
    </source>
</evidence>
<evidence type="ECO:0000313" key="3">
    <source>
        <dbReference type="Proteomes" id="UP001272137"/>
    </source>
</evidence>
<feature type="region of interest" description="Disordered" evidence="1">
    <location>
        <begin position="27"/>
        <end position="65"/>
    </location>
</feature>
<feature type="compositionally biased region" description="Basic and acidic residues" evidence="1">
    <location>
        <begin position="54"/>
        <end position="65"/>
    </location>
</feature>
<dbReference type="EMBL" id="QXCT01000002">
    <property type="protein sequence ID" value="MDW9254120.1"/>
    <property type="molecule type" value="Genomic_DNA"/>
</dbReference>
<protein>
    <submittedName>
        <fullName evidence="2">Uncharacterized protein</fullName>
    </submittedName>
</protein>
<dbReference type="AlphaFoldDB" id="A0AAW9CU11"/>
<evidence type="ECO:0000256" key="1">
    <source>
        <dbReference type="SAM" id="MobiDB-lite"/>
    </source>
</evidence>
<accession>A0AAW9CU11</accession>
<reference evidence="2" key="1">
    <citation type="submission" date="2018-08" db="EMBL/GenBank/DDBJ databases">
        <title>Identification of Burkholderia cepacia strains that express a Burkholderia pseudomallei-like capsular polysaccharide.</title>
        <authorList>
            <person name="Burtnick M.N."/>
            <person name="Vongsouvath M."/>
            <person name="Newton P."/>
            <person name="Wuthiekanun V."/>
            <person name="Limmathurotsakul D."/>
            <person name="Brett P.J."/>
            <person name="Chantratita N."/>
            <person name="Dance D.A."/>
        </authorList>
    </citation>
    <scope>NUCLEOTIDE SEQUENCE</scope>
    <source>
        <strain evidence="2">SBXCC001</strain>
    </source>
</reference>
<proteinExistence type="predicted"/>